<proteinExistence type="predicted"/>
<accession>A0A1I1HXM1</accession>
<dbReference type="RefSeq" id="WP_093360282.1">
    <property type="nucleotide sequence ID" value="NZ_FOLG01000003.1"/>
</dbReference>
<organism evidence="3 4">
    <name type="scientific">Tropicimonas isoalkanivorans</name>
    <dbReference type="NCBI Taxonomy" id="441112"/>
    <lineage>
        <taxon>Bacteria</taxon>
        <taxon>Pseudomonadati</taxon>
        <taxon>Pseudomonadota</taxon>
        <taxon>Alphaproteobacteria</taxon>
        <taxon>Rhodobacterales</taxon>
        <taxon>Roseobacteraceae</taxon>
        <taxon>Tropicimonas</taxon>
    </lineage>
</organism>
<evidence type="ECO:0000313" key="3">
    <source>
        <dbReference type="EMBL" id="SFC28694.1"/>
    </source>
</evidence>
<dbReference type="EMBL" id="FOLG01000003">
    <property type="protein sequence ID" value="SFC28694.1"/>
    <property type="molecule type" value="Genomic_DNA"/>
</dbReference>
<keyword evidence="2" id="KW-0732">Signal</keyword>
<comment type="subcellular location">
    <subcellularLocation>
        <location evidence="1">Cell envelope</location>
    </subcellularLocation>
</comment>
<dbReference type="InterPro" id="IPR038404">
    <property type="entry name" value="TRAP_DctP_sf"/>
</dbReference>
<feature type="chain" id="PRO_5011503850" evidence="2">
    <location>
        <begin position="23"/>
        <end position="87"/>
    </location>
</feature>
<dbReference type="AlphaFoldDB" id="A0A1I1HXM1"/>
<dbReference type="STRING" id="441112.SAMN04488094_103322"/>
<dbReference type="Proteomes" id="UP000198728">
    <property type="component" value="Unassembled WGS sequence"/>
</dbReference>
<sequence length="87" mass="9247">MDRQIPFLFAFALSAVSTVATAETRQLVFSTHASSASTTSQAQEGFFDPMTDATGGSLTFELGWGGALAGAETVLSSLRAARWTRER</sequence>
<evidence type="ECO:0000256" key="2">
    <source>
        <dbReference type="SAM" id="SignalP"/>
    </source>
</evidence>
<dbReference type="GO" id="GO:0030313">
    <property type="term" value="C:cell envelope"/>
    <property type="evidence" value="ECO:0007669"/>
    <property type="project" value="UniProtKB-SubCell"/>
</dbReference>
<reference evidence="3 4" key="1">
    <citation type="submission" date="2016-10" db="EMBL/GenBank/DDBJ databases">
        <authorList>
            <person name="de Groot N.N."/>
        </authorList>
    </citation>
    <scope>NUCLEOTIDE SEQUENCE [LARGE SCALE GENOMIC DNA]</scope>
    <source>
        <strain evidence="3 4">DSM 19548</strain>
    </source>
</reference>
<evidence type="ECO:0000313" key="4">
    <source>
        <dbReference type="Proteomes" id="UP000198728"/>
    </source>
</evidence>
<protein>
    <submittedName>
        <fullName evidence="3">Uncharacterized protein</fullName>
    </submittedName>
</protein>
<feature type="signal peptide" evidence="2">
    <location>
        <begin position="1"/>
        <end position="22"/>
    </location>
</feature>
<dbReference type="Gene3D" id="3.40.190.170">
    <property type="entry name" value="Bacterial extracellular solute-binding protein, family 7"/>
    <property type="match status" value="1"/>
</dbReference>
<keyword evidence="4" id="KW-1185">Reference proteome</keyword>
<name>A0A1I1HXM1_9RHOB</name>
<gene>
    <name evidence="3" type="ORF">SAMN04488094_103322</name>
</gene>
<evidence type="ECO:0000256" key="1">
    <source>
        <dbReference type="ARBA" id="ARBA00004196"/>
    </source>
</evidence>